<dbReference type="PRINTS" id="PR01797">
    <property type="entry name" value="SAPOSIN"/>
</dbReference>
<dbReference type="Proteomes" id="UP001344447">
    <property type="component" value="Unassembled WGS sequence"/>
</dbReference>
<evidence type="ECO:0000313" key="6">
    <source>
        <dbReference type="Proteomes" id="UP001344447"/>
    </source>
</evidence>
<evidence type="ECO:0000313" key="5">
    <source>
        <dbReference type="EMBL" id="KAK5574891.1"/>
    </source>
</evidence>
<reference evidence="5 6" key="1">
    <citation type="submission" date="2023-11" db="EMBL/GenBank/DDBJ databases">
        <title>Dfirmibasis_genome.</title>
        <authorList>
            <person name="Edelbroek B."/>
            <person name="Kjellin J."/>
            <person name="Jerlstrom-Hultqvist J."/>
            <person name="Soderbom F."/>
        </authorList>
    </citation>
    <scope>NUCLEOTIDE SEQUENCE [LARGE SCALE GENOMIC DNA]</scope>
    <source>
        <strain evidence="5 6">TNS-C-14</strain>
    </source>
</reference>
<dbReference type="Gene3D" id="1.10.225.10">
    <property type="entry name" value="Saposin-like"/>
    <property type="match status" value="2"/>
</dbReference>
<feature type="domain" description="Saposin B-type" evidence="4">
    <location>
        <begin position="19"/>
        <end position="100"/>
    </location>
</feature>
<accession>A0AAN7YLY6</accession>
<evidence type="ECO:0000256" key="1">
    <source>
        <dbReference type="ARBA" id="ARBA00023157"/>
    </source>
</evidence>
<dbReference type="InterPro" id="IPR008138">
    <property type="entry name" value="SapB_2"/>
</dbReference>
<dbReference type="InterPro" id="IPR011001">
    <property type="entry name" value="Saposin-like"/>
</dbReference>
<dbReference type="SMART" id="SM00741">
    <property type="entry name" value="SapB"/>
    <property type="match status" value="2"/>
</dbReference>
<keyword evidence="2" id="KW-0325">Glycoprotein</keyword>
<feature type="chain" id="PRO_5042947335" description="Saposin B-type domain-containing protein" evidence="3">
    <location>
        <begin position="21"/>
        <end position="200"/>
    </location>
</feature>
<dbReference type="AlphaFoldDB" id="A0AAN7YLY6"/>
<dbReference type="InterPro" id="IPR051428">
    <property type="entry name" value="Sphingo_Act-Surfact_Prot"/>
</dbReference>
<evidence type="ECO:0000256" key="3">
    <source>
        <dbReference type="SAM" id="SignalP"/>
    </source>
</evidence>
<proteinExistence type="predicted"/>
<dbReference type="PANTHER" id="PTHR11480:SF98">
    <property type="entry name" value="SAPOSIN B-TYPE DOMAIN-CONTAINING PROTEIN"/>
    <property type="match status" value="1"/>
</dbReference>
<feature type="domain" description="Saposin B-type" evidence="4">
    <location>
        <begin position="124"/>
        <end position="200"/>
    </location>
</feature>
<evidence type="ECO:0000259" key="4">
    <source>
        <dbReference type="PROSITE" id="PS50015"/>
    </source>
</evidence>
<dbReference type="PANTHER" id="PTHR11480">
    <property type="entry name" value="SAPOSIN-RELATED"/>
    <property type="match status" value="1"/>
</dbReference>
<dbReference type="Pfam" id="PF05184">
    <property type="entry name" value="SapB_1"/>
    <property type="match status" value="1"/>
</dbReference>
<name>A0AAN7YLY6_9MYCE</name>
<dbReference type="InterPro" id="IPR007856">
    <property type="entry name" value="SapB_1"/>
</dbReference>
<dbReference type="Pfam" id="PF03489">
    <property type="entry name" value="SapB_2"/>
    <property type="match status" value="2"/>
</dbReference>
<gene>
    <name evidence="5" type="ORF">RB653_010145</name>
</gene>
<dbReference type="InterPro" id="IPR008139">
    <property type="entry name" value="SaposinB_dom"/>
</dbReference>
<feature type="signal peptide" evidence="3">
    <location>
        <begin position="1"/>
        <end position="20"/>
    </location>
</feature>
<protein>
    <recommendedName>
        <fullName evidence="4">Saposin B-type domain-containing protein</fullName>
    </recommendedName>
</protein>
<dbReference type="SUPFAM" id="SSF47862">
    <property type="entry name" value="Saposin"/>
    <property type="match status" value="2"/>
</dbReference>
<dbReference type="PROSITE" id="PS50015">
    <property type="entry name" value="SAP_B"/>
    <property type="match status" value="2"/>
</dbReference>
<comment type="caution">
    <text evidence="5">The sequence shown here is derived from an EMBL/GenBank/DDBJ whole genome shotgun (WGS) entry which is preliminary data.</text>
</comment>
<evidence type="ECO:0000256" key="2">
    <source>
        <dbReference type="ARBA" id="ARBA00023180"/>
    </source>
</evidence>
<dbReference type="EMBL" id="JAVFKY010000006">
    <property type="protein sequence ID" value="KAK5574891.1"/>
    <property type="molecule type" value="Genomic_DNA"/>
</dbReference>
<organism evidence="5 6">
    <name type="scientific">Dictyostelium firmibasis</name>
    <dbReference type="NCBI Taxonomy" id="79012"/>
    <lineage>
        <taxon>Eukaryota</taxon>
        <taxon>Amoebozoa</taxon>
        <taxon>Evosea</taxon>
        <taxon>Eumycetozoa</taxon>
        <taxon>Dictyostelia</taxon>
        <taxon>Dictyosteliales</taxon>
        <taxon>Dictyosteliaceae</taxon>
        <taxon>Dictyostelium</taxon>
    </lineage>
</organism>
<dbReference type="GO" id="GO:0016020">
    <property type="term" value="C:membrane"/>
    <property type="evidence" value="ECO:0007669"/>
    <property type="project" value="GOC"/>
</dbReference>
<keyword evidence="1" id="KW-1015">Disulfide bond</keyword>
<dbReference type="GO" id="GO:0005764">
    <property type="term" value="C:lysosome"/>
    <property type="evidence" value="ECO:0007669"/>
    <property type="project" value="InterPro"/>
</dbReference>
<keyword evidence="6" id="KW-1185">Reference proteome</keyword>
<sequence length="200" mass="22406">MRLFILLLSILAISTKTISALTCELCQFSVKAAEDLVTQNFTQNQIIPYLDSACSLLPNQWASNCEIIVNTYGLSMVKLVLENETPEVACTQLGLCGSNAFLAEEKKELVGKWHWNKNYINPVKKLECSTCHFAVGKAENVVNKDINTARAYVDGQCNTFGIKEAVHICKRIVDKEIGRIITELKNHESKETVCKHIHMC</sequence>
<keyword evidence="3" id="KW-0732">Signal</keyword>
<dbReference type="InterPro" id="IPR008373">
    <property type="entry name" value="Saposin"/>
</dbReference>
<dbReference type="GO" id="GO:0006665">
    <property type="term" value="P:sphingolipid metabolic process"/>
    <property type="evidence" value="ECO:0007669"/>
    <property type="project" value="InterPro"/>
</dbReference>